<comment type="caution">
    <text evidence="4">The sequence shown here is derived from an EMBL/GenBank/DDBJ whole genome shotgun (WGS) entry which is preliminary data.</text>
</comment>
<dbReference type="SMART" id="SM00382">
    <property type="entry name" value="AAA"/>
    <property type="match status" value="1"/>
</dbReference>
<dbReference type="GO" id="GO:0005737">
    <property type="term" value="C:cytoplasm"/>
    <property type="evidence" value="ECO:0007669"/>
    <property type="project" value="TreeGrafter"/>
</dbReference>
<dbReference type="GO" id="GO:0005524">
    <property type="term" value="F:ATP binding"/>
    <property type="evidence" value="ECO:0007669"/>
    <property type="project" value="UniProtKB-KW"/>
</dbReference>
<dbReference type="InterPro" id="IPR050130">
    <property type="entry name" value="ClpA_ClpB"/>
</dbReference>
<protein>
    <submittedName>
        <fullName evidence="4">ATP-dependent Clp protease ATP-binding subunit ClpC</fullName>
    </submittedName>
</protein>
<dbReference type="InterPro" id="IPR003959">
    <property type="entry name" value="ATPase_AAA_core"/>
</dbReference>
<dbReference type="GO" id="GO:0006508">
    <property type="term" value="P:proteolysis"/>
    <property type="evidence" value="ECO:0007669"/>
    <property type="project" value="UniProtKB-KW"/>
</dbReference>
<keyword evidence="4" id="KW-0378">Hydrolase</keyword>
<keyword evidence="4" id="KW-0645">Protease</keyword>
<dbReference type="Gene3D" id="3.40.50.300">
    <property type="entry name" value="P-loop containing nucleotide triphosphate hydrolases"/>
    <property type="match status" value="1"/>
</dbReference>
<keyword evidence="2 4" id="KW-0067">ATP-binding</keyword>
<dbReference type="GO" id="GO:0008233">
    <property type="term" value="F:peptidase activity"/>
    <property type="evidence" value="ECO:0007669"/>
    <property type="project" value="UniProtKB-KW"/>
</dbReference>
<gene>
    <name evidence="4" type="ORF">C7437_11129</name>
</gene>
<dbReference type="Pfam" id="PF07724">
    <property type="entry name" value="AAA_2"/>
    <property type="match status" value="1"/>
</dbReference>
<dbReference type="PANTHER" id="PTHR11638">
    <property type="entry name" value="ATP-DEPENDENT CLP PROTEASE"/>
    <property type="match status" value="1"/>
</dbReference>
<dbReference type="InterPro" id="IPR001270">
    <property type="entry name" value="ClpA/B"/>
</dbReference>
<sequence>MFLSRIEVYTYKKAQLIQYISHREKEGVKVFTLAQVEKRGVENSFDDSYNGIDIDLTSAIKLLINNEYSFKYPLESMLENLDGFDEIRFIVDEKYEQELLIEFPYFFSGNLPLEIESEEGPVMSKENNSNLVKRRIVDLNETEIKALFKRIEDDLVGHETLKIDLTKKISEFLYFYKKIKDQPILSFFLLGPSGLGKTEIARIIHNFLDEDSPIAKINFGNYSSESSLASLIGSPPGFKDSGEESDLIKKLKNSNSGVLIIDEFEKANKNVHNFFLQLLEEGKFDDAMGEIFDLSGYLIIFTSNLKKSEFMSHISPELRSRFNGIYLMMELSEVEKNEYANKVIDWYFNESKEEKTTEKVESIIKKVDIKNENNLRTIKFRLRSAFYLTHN</sequence>
<dbReference type="GO" id="GO:0016887">
    <property type="term" value="F:ATP hydrolysis activity"/>
    <property type="evidence" value="ECO:0007669"/>
    <property type="project" value="InterPro"/>
</dbReference>
<dbReference type="SUPFAM" id="SSF52540">
    <property type="entry name" value="P-loop containing nucleoside triphosphate hydrolases"/>
    <property type="match status" value="1"/>
</dbReference>
<reference evidence="4 5" key="1">
    <citation type="submission" date="2018-06" db="EMBL/GenBank/DDBJ databases">
        <title>Genomic Encyclopedia of Type Strains, Phase IV (KMG-IV): sequencing the most valuable type-strain genomes for metagenomic binning, comparative biology and taxonomic classification.</title>
        <authorList>
            <person name="Goeker M."/>
        </authorList>
    </citation>
    <scope>NUCLEOTIDE SEQUENCE [LARGE SCALE GENOMIC DNA]</scope>
    <source>
        <strain evidence="4 5">DSM 5</strain>
    </source>
</reference>
<evidence type="ECO:0000256" key="1">
    <source>
        <dbReference type="ARBA" id="ARBA00022741"/>
    </source>
</evidence>
<keyword evidence="1" id="KW-0547">Nucleotide-binding</keyword>
<name>A0A2W7MDG9_9BACI</name>
<evidence type="ECO:0000259" key="3">
    <source>
        <dbReference type="SMART" id="SM00382"/>
    </source>
</evidence>
<dbReference type="EMBL" id="QKZI01000011">
    <property type="protein sequence ID" value="PZX02437.1"/>
    <property type="molecule type" value="Genomic_DNA"/>
</dbReference>
<dbReference type="PRINTS" id="PR00300">
    <property type="entry name" value="CLPPROTEASEA"/>
</dbReference>
<organism evidence="4 5">
    <name type="scientific">Psychrobacillus insolitus</name>
    <dbReference type="NCBI Taxonomy" id="1461"/>
    <lineage>
        <taxon>Bacteria</taxon>
        <taxon>Bacillati</taxon>
        <taxon>Bacillota</taxon>
        <taxon>Bacilli</taxon>
        <taxon>Bacillales</taxon>
        <taxon>Bacillaceae</taxon>
        <taxon>Psychrobacillus</taxon>
    </lineage>
</organism>
<dbReference type="GO" id="GO:0034605">
    <property type="term" value="P:cellular response to heat"/>
    <property type="evidence" value="ECO:0007669"/>
    <property type="project" value="TreeGrafter"/>
</dbReference>
<proteinExistence type="predicted"/>
<evidence type="ECO:0000313" key="5">
    <source>
        <dbReference type="Proteomes" id="UP000248646"/>
    </source>
</evidence>
<dbReference type="Proteomes" id="UP000248646">
    <property type="component" value="Unassembled WGS sequence"/>
</dbReference>
<accession>A0A2W7MDG9</accession>
<feature type="domain" description="AAA+ ATPase" evidence="3">
    <location>
        <begin position="183"/>
        <end position="333"/>
    </location>
</feature>
<keyword evidence="5" id="KW-1185">Reference proteome</keyword>
<evidence type="ECO:0000256" key="2">
    <source>
        <dbReference type="ARBA" id="ARBA00022840"/>
    </source>
</evidence>
<dbReference type="AlphaFoldDB" id="A0A2W7MDG9"/>
<dbReference type="InterPro" id="IPR027417">
    <property type="entry name" value="P-loop_NTPase"/>
</dbReference>
<dbReference type="InterPro" id="IPR003593">
    <property type="entry name" value="AAA+_ATPase"/>
</dbReference>
<evidence type="ECO:0000313" key="4">
    <source>
        <dbReference type="EMBL" id="PZX02437.1"/>
    </source>
</evidence>
<dbReference type="PANTHER" id="PTHR11638:SF18">
    <property type="entry name" value="HEAT SHOCK PROTEIN 104"/>
    <property type="match status" value="1"/>
</dbReference>